<keyword evidence="4 9" id="KW-0732">Signal</keyword>
<dbReference type="EMBL" id="KQ964258">
    <property type="protein sequence ID" value="KXJ88627.1"/>
    <property type="molecule type" value="Genomic_DNA"/>
</dbReference>
<keyword evidence="12" id="KW-1185">Reference proteome</keyword>
<evidence type="ECO:0000256" key="9">
    <source>
        <dbReference type="SAM" id="SignalP"/>
    </source>
</evidence>
<dbReference type="PANTHER" id="PTHR47254">
    <property type="entry name" value="CELL WALL MANNOPROTEIN CIS3-RELATED"/>
    <property type="match status" value="1"/>
</dbReference>
<name>A0A136IUN5_9PEZI</name>
<organism evidence="11 12">
    <name type="scientific">Microdochium bolleyi</name>
    <dbReference type="NCBI Taxonomy" id="196109"/>
    <lineage>
        <taxon>Eukaryota</taxon>
        <taxon>Fungi</taxon>
        <taxon>Dikarya</taxon>
        <taxon>Ascomycota</taxon>
        <taxon>Pezizomycotina</taxon>
        <taxon>Sordariomycetes</taxon>
        <taxon>Xylariomycetidae</taxon>
        <taxon>Xylariales</taxon>
        <taxon>Microdochiaceae</taxon>
        <taxon>Microdochium</taxon>
    </lineage>
</organism>
<sequence length="322" mass="32263">MRYSTAVGSAIFIGAAVAVPQGVTQDISPKGGPPAGCKASYDGKFEITIGQALNAKRDPQATCGSTAGALIVSLKNGNLRDAQDRTGYIAANYQFQFDGPAQTGAIYTSGFSVCGEGALALGSSKDWYRCLSGSFYNLYDRNWAPQCEKVSILIMPCGTGSGSTGGGNVVGTSLVPTTVVTQLPDGQPQVVSTKVPVPITQISDGQIQAPTGAPVTQISDGQVQAPSPVAPKPSGPAVSQISDGQVQAPPAPPATPVVPKPSGPPVTQISDGQIQAPTHAPGTVSPPATTTAPPSVPIAGASSVGASAGALVFGIFAAFFAL</sequence>
<evidence type="ECO:0000313" key="12">
    <source>
        <dbReference type="Proteomes" id="UP000070501"/>
    </source>
</evidence>
<evidence type="ECO:0000256" key="1">
    <source>
        <dbReference type="ARBA" id="ARBA00004191"/>
    </source>
</evidence>
<reference evidence="12" key="1">
    <citation type="submission" date="2016-02" db="EMBL/GenBank/DDBJ databases">
        <title>Draft genome sequence of Microdochium bolleyi, a fungal endophyte of beachgrass.</title>
        <authorList>
            <consortium name="DOE Joint Genome Institute"/>
            <person name="David A.S."/>
            <person name="May G."/>
            <person name="Haridas S."/>
            <person name="Lim J."/>
            <person name="Wang M."/>
            <person name="Labutti K."/>
            <person name="Lipzen A."/>
            <person name="Barry K."/>
            <person name="Grigoriev I.V."/>
        </authorList>
    </citation>
    <scope>NUCLEOTIDE SEQUENCE [LARGE SCALE GENOMIC DNA]</scope>
    <source>
        <strain evidence="12">J235TASD1</strain>
    </source>
</reference>
<feature type="compositionally biased region" description="Polar residues" evidence="7">
    <location>
        <begin position="267"/>
        <end position="276"/>
    </location>
</feature>
<comment type="similarity">
    <text evidence="6">Belongs to the PIR protein family.</text>
</comment>
<dbReference type="AlphaFoldDB" id="A0A136IUN5"/>
<feature type="transmembrane region" description="Helical" evidence="8">
    <location>
        <begin position="298"/>
        <end position="321"/>
    </location>
</feature>
<dbReference type="InterPro" id="IPR051153">
    <property type="entry name" value="Yeast_CWMannoprotein_PIR"/>
</dbReference>
<gene>
    <name evidence="11" type="ORF">Micbo1qcDRAFT_235908</name>
</gene>
<evidence type="ECO:0000256" key="5">
    <source>
        <dbReference type="ARBA" id="ARBA00022737"/>
    </source>
</evidence>
<dbReference type="GO" id="GO:0031505">
    <property type="term" value="P:fungal-type cell wall organization"/>
    <property type="evidence" value="ECO:0007669"/>
    <property type="project" value="UniProtKB-ARBA"/>
</dbReference>
<feature type="chain" id="PRO_5007293176" description="Cell wall mannoprotein PIR1-like C-terminal domain-containing protein" evidence="9">
    <location>
        <begin position="19"/>
        <end position="322"/>
    </location>
</feature>
<evidence type="ECO:0000256" key="6">
    <source>
        <dbReference type="ARBA" id="ARBA00038219"/>
    </source>
</evidence>
<evidence type="ECO:0000256" key="8">
    <source>
        <dbReference type="SAM" id="Phobius"/>
    </source>
</evidence>
<keyword evidence="8" id="KW-0812">Transmembrane</keyword>
<feature type="compositionally biased region" description="Polar residues" evidence="7">
    <location>
        <begin position="206"/>
        <end position="225"/>
    </location>
</feature>
<dbReference type="PROSITE" id="PS50256">
    <property type="entry name" value="PIR_REPEAT_2"/>
    <property type="match status" value="3"/>
</dbReference>
<evidence type="ECO:0000256" key="3">
    <source>
        <dbReference type="ARBA" id="ARBA00022525"/>
    </source>
</evidence>
<dbReference type="InParanoid" id="A0A136IUN5"/>
<accession>A0A136IUN5</accession>
<feature type="compositionally biased region" description="Pro residues" evidence="7">
    <location>
        <begin position="249"/>
        <end position="264"/>
    </location>
</feature>
<feature type="region of interest" description="Disordered" evidence="7">
    <location>
        <begin position="206"/>
        <end position="291"/>
    </location>
</feature>
<feature type="domain" description="Cell wall mannoprotein PIR1-like C-terminal" evidence="10">
    <location>
        <begin position="77"/>
        <end position="150"/>
    </location>
</feature>
<keyword evidence="5" id="KW-0677">Repeat</keyword>
<protein>
    <recommendedName>
        <fullName evidence="10">Cell wall mannoprotein PIR1-like C-terminal domain-containing protein</fullName>
    </recommendedName>
</protein>
<keyword evidence="2" id="KW-0134">Cell wall</keyword>
<keyword evidence="8" id="KW-0472">Membrane</keyword>
<dbReference type="GO" id="GO:0005199">
    <property type="term" value="F:structural constituent of cell wall"/>
    <property type="evidence" value="ECO:0007669"/>
    <property type="project" value="InterPro"/>
</dbReference>
<keyword evidence="3" id="KW-0964">Secreted</keyword>
<comment type="subcellular location">
    <subcellularLocation>
        <location evidence="1">Secreted</location>
        <location evidence="1">Cell wall</location>
    </subcellularLocation>
</comment>
<evidence type="ECO:0000256" key="2">
    <source>
        <dbReference type="ARBA" id="ARBA00022512"/>
    </source>
</evidence>
<dbReference type="InterPro" id="IPR000420">
    <property type="entry name" value="Yeast_PIR_rpt"/>
</dbReference>
<dbReference type="Proteomes" id="UP000070501">
    <property type="component" value="Unassembled WGS sequence"/>
</dbReference>
<evidence type="ECO:0000256" key="4">
    <source>
        <dbReference type="ARBA" id="ARBA00022729"/>
    </source>
</evidence>
<keyword evidence="8" id="KW-1133">Transmembrane helix</keyword>
<evidence type="ECO:0000259" key="10">
    <source>
        <dbReference type="Pfam" id="PF22799"/>
    </source>
</evidence>
<dbReference type="OrthoDB" id="5415592at2759"/>
<dbReference type="InterPro" id="IPR054508">
    <property type="entry name" value="PIR1-like_C"/>
</dbReference>
<feature type="signal peptide" evidence="9">
    <location>
        <begin position="1"/>
        <end position="18"/>
    </location>
</feature>
<dbReference type="GO" id="GO:0009277">
    <property type="term" value="C:fungal-type cell wall"/>
    <property type="evidence" value="ECO:0007669"/>
    <property type="project" value="TreeGrafter"/>
</dbReference>
<evidence type="ECO:0000313" key="11">
    <source>
        <dbReference type="EMBL" id="KXJ88627.1"/>
    </source>
</evidence>
<dbReference type="PANTHER" id="PTHR47254:SF1">
    <property type="entry name" value="CELL WALL MANNOPROTEIN CIS3-RELATED"/>
    <property type="match status" value="1"/>
</dbReference>
<evidence type="ECO:0000256" key="7">
    <source>
        <dbReference type="SAM" id="MobiDB-lite"/>
    </source>
</evidence>
<dbReference type="Pfam" id="PF22799">
    <property type="entry name" value="PIR1-like_C"/>
    <property type="match status" value="1"/>
</dbReference>
<dbReference type="Pfam" id="PF00399">
    <property type="entry name" value="PIR"/>
    <property type="match status" value="4"/>
</dbReference>
<proteinExistence type="inferred from homology"/>